<reference evidence="3" key="1">
    <citation type="submission" date="2016-10" db="EMBL/GenBank/DDBJ databases">
        <authorList>
            <person name="Varghese N."/>
            <person name="Submissions S."/>
        </authorList>
    </citation>
    <scope>NUCLEOTIDE SEQUENCE [LARGE SCALE GENOMIC DNA]</scope>
    <source>
        <strain evidence="3">BL47</strain>
    </source>
</reference>
<keyword evidence="1" id="KW-1133">Transmembrane helix</keyword>
<keyword evidence="3" id="KW-1185">Reference proteome</keyword>
<name>A0A1H0EWJ1_9HYPH</name>
<organism evidence="2 3">
    <name type="scientific">Methylobacterium phyllostachyos</name>
    <dbReference type="NCBI Taxonomy" id="582672"/>
    <lineage>
        <taxon>Bacteria</taxon>
        <taxon>Pseudomonadati</taxon>
        <taxon>Pseudomonadota</taxon>
        <taxon>Alphaproteobacteria</taxon>
        <taxon>Hyphomicrobiales</taxon>
        <taxon>Methylobacteriaceae</taxon>
        <taxon>Methylobacterium</taxon>
    </lineage>
</organism>
<dbReference type="Proteomes" id="UP000198704">
    <property type="component" value="Unassembled WGS sequence"/>
</dbReference>
<evidence type="ECO:0000313" key="3">
    <source>
        <dbReference type="Proteomes" id="UP000198704"/>
    </source>
</evidence>
<proteinExistence type="predicted"/>
<dbReference type="EMBL" id="FNHS01000012">
    <property type="protein sequence ID" value="SDN86741.1"/>
    <property type="molecule type" value="Genomic_DNA"/>
</dbReference>
<dbReference type="OrthoDB" id="7585861at2"/>
<protein>
    <submittedName>
        <fullName evidence="2">Uncharacterized protein</fullName>
    </submittedName>
</protein>
<keyword evidence="1" id="KW-0812">Transmembrane</keyword>
<gene>
    <name evidence="2" type="ORF">SAMN05216360_11233</name>
</gene>
<feature type="transmembrane region" description="Helical" evidence="1">
    <location>
        <begin position="53"/>
        <end position="71"/>
    </location>
</feature>
<keyword evidence="1" id="KW-0472">Membrane</keyword>
<evidence type="ECO:0000256" key="1">
    <source>
        <dbReference type="SAM" id="Phobius"/>
    </source>
</evidence>
<sequence length="84" mass="8607">MSVGRDYLLKKPSGPSAPKVFLDTQVVPLAANIAGAVEVALDRAAVRTGVRPAVILAGATGLIGFGLLRLFRHRAAATAGSLRA</sequence>
<dbReference type="AlphaFoldDB" id="A0A1H0EWJ1"/>
<evidence type="ECO:0000313" key="2">
    <source>
        <dbReference type="EMBL" id="SDN86741.1"/>
    </source>
</evidence>
<accession>A0A1H0EWJ1</accession>